<proteinExistence type="predicted"/>
<dbReference type="EMBL" id="QBKA01000002">
    <property type="protein sequence ID" value="RDC60843.1"/>
    <property type="molecule type" value="Genomic_DNA"/>
</dbReference>
<evidence type="ECO:0000256" key="4">
    <source>
        <dbReference type="SAM" id="SignalP"/>
    </source>
</evidence>
<evidence type="ECO:0000313" key="6">
    <source>
        <dbReference type="EMBL" id="RDC60843.1"/>
    </source>
</evidence>
<dbReference type="PANTHER" id="PTHR40980:SF3">
    <property type="entry name" value="TONB-DEPENDENT RECEPTOR-LIKE BETA-BARREL DOMAIN-CONTAINING PROTEIN"/>
    <property type="match status" value="1"/>
</dbReference>
<dbReference type="InterPro" id="IPR037066">
    <property type="entry name" value="Plug_dom_sf"/>
</dbReference>
<keyword evidence="7" id="KW-1185">Reference proteome</keyword>
<dbReference type="SUPFAM" id="SSF56935">
    <property type="entry name" value="Porins"/>
    <property type="match status" value="1"/>
</dbReference>
<gene>
    <name evidence="6" type="ORF">HME9302_02059</name>
</gene>
<comment type="subcellular location">
    <subcellularLocation>
        <location evidence="1">Cell outer membrane</location>
    </subcellularLocation>
</comment>
<comment type="caution">
    <text evidence="6">The sequence shown here is derived from an EMBL/GenBank/DDBJ whole genome shotgun (WGS) entry which is preliminary data.</text>
</comment>
<protein>
    <recommendedName>
        <fullName evidence="5">TonB-dependent receptor plug domain-containing protein</fullName>
    </recommendedName>
</protein>
<accession>A0A369Q7J5</accession>
<feature type="chain" id="PRO_5016587416" description="TonB-dependent receptor plug domain-containing protein" evidence="4">
    <location>
        <begin position="37"/>
        <end position="1057"/>
    </location>
</feature>
<evidence type="ECO:0000259" key="5">
    <source>
        <dbReference type="Pfam" id="PF07715"/>
    </source>
</evidence>
<evidence type="ECO:0000256" key="1">
    <source>
        <dbReference type="ARBA" id="ARBA00004442"/>
    </source>
</evidence>
<dbReference type="RefSeq" id="WP_115367671.1">
    <property type="nucleotide sequence ID" value="NZ_QBKA01000002.1"/>
</dbReference>
<dbReference type="OrthoDB" id="5476657at2"/>
<evidence type="ECO:0000256" key="2">
    <source>
        <dbReference type="ARBA" id="ARBA00023136"/>
    </source>
</evidence>
<organism evidence="6 7">
    <name type="scientific">Alteripontixanthobacter maritimus</name>
    <dbReference type="NCBI Taxonomy" id="2161824"/>
    <lineage>
        <taxon>Bacteria</taxon>
        <taxon>Pseudomonadati</taxon>
        <taxon>Pseudomonadota</taxon>
        <taxon>Alphaproteobacteria</taxon>
        <taxon>Sphingomonadales</taxon>
        <taxon>Erythrobacteraceae</taxon>
        <taxon>Alteripontixanthobacter</taxon>
    </lineage>
</organism>
<feature type="signal peptide" evidence="4">
    <location>
        <begin position="1"/>
        <end position="36"/>
    </location>
</feature>
<evidence type="ECO:0000256" key="3">
    <source>
        <dbReference type="ARBA" id="ARBA00023237"/>
    </source>
</evidence>
<name>A0A369Q7J5_9SPHN</name>
<evidence type="ECO:0000313" key="7">
    <source>
        <dbReference type="Proteomes" id="UP000253727"/>
    </source>
</evidence>
<dbReference type="PANTHER" id="PTHR40980">
    <property type="entry name" value="PLUG DOMAIN-CONTAINING PROTEIN"/>
    <property type="match status" value="1"/>
</dbReference>
<dbReference type="InterPro" id="IPR010104">
    <property type="entry name" value="TonB_rcpt_bac"/>
</dbReference>
<dbReference type="InterPro" id="IPR036942">
    <property type="entry name" value="Beta-barrel_TonB_sf"/>
</dbReference>
<dbReference type="Gene3D" id="2.40.170.20">
    <property type="entry name" value="TonB-dependent receptor, beta-barrel domain"/>
    <property type="match status" value="1"/>
</dbReference>
<feature type="domain" description="TonB-dependent receptor plug" evidence="5">
    <location>
        <begin position="78"/>
        <end position="188"/>
    </location>
</feature>
<keyword evidence="4" id="KW-0732">Signal</keyword>
<dbReference type="GO" id="GO:0009279">
    <property type="term" value="C:cell outer membrane"/>
    <property type="evidence" value="ECO:0007669"/>
    <property type="project" value="UniProtKB-SubCell"/>
</dbReference>
<dbReference type="Proteomes" id="UP000253727">
    <property type="component" value="Unassembled WGS sequence"/>
</dbReference>
<reference evidence="6 7" key="1">
    <citation type="submission" date="2018-04" db="EMBL/GenBank/DDBJ databases">
        <title>Altererythrobacter sp. HME9302 genome sequencing and assembly.</title>
        <authorList>
            <person name="Kang H."/>
            <person name="Kim H."/>
            <person name="Joh K."/>
        </authorList>
    </citation>
    <scope>NUCLEOTIDE SEQUENCE [LARGE SCALE GENOMIC DNA]</scope>
    <source>
        <strain evidence="6 7">HME9302</strain>
    </source>
</reference>
<sequence>MSTSTQLTTGPDGRLRSLMTVSSLALCIGLASPAFAQDQDADEQETPSTMEPDEVVETSNEIVVSGFRASLENAQNIKRDADTFVDAITAEDIGALPDRSVAEALQRVPGVNISRFQQRDDPDRFSVEGSGVVIRGLPYVRSELNGRDIFSANGGRNLSFNDISPELLGRVEVFKNNTADMIEGGISGTVNLVVRKPLDFPGLTISGTVEANYGDLAEEWSPGFSVLASQTYENDAGRIGIQLGYAQSELVTRTDASQVTDPCYRAADLSGPCLRTQDVGSGGFGGPTGFDETNFPPDGSVLVPKGAGARTTTLQRDRNALSAILQYESPTGNLLLTAEYLRAKTEGTLDEFAVLALVNNDALYPVPLGGTTFQFDNAGIFQSGTLTRNDGQPLETEFLRFQREDQAETEDLAFQASWSPTDRLRFNGEIQRITSDRNEDGFIAAMQNGLIFTEFKGSNIDIDLTGNTPSVQFLAPQGAGANYFQDFDQSFYWFAIDNQVRNEGSLDSYRVDAEYDLDMGPLERIRFGARWADRNRVTRSSNFSNWGNLSIPWTGNPALAGEVPYSQVRTPFDNFQRGKVPLPIPGGAGIFFGGDDLVGDYLNREIVDQVEDIRRVGDFADFAPYGPIYNRSGLVPGTVFLPGEISDVDESTEAYYARIDFNGDAIFGGDITVNGNFGLRYVETSVEAGGLIEFPSLTGFTLDSAGNIDFAATCAGFDTNGGNINIPGFCELSPARQAEFGSIVGDGELNDDADFKFDAWLPSFNIKFDFGGGKIIRGAVSKNITRPDLALYRAGGTLIDNTGDLRQANILETGPLFRIQTGNRQLTATESWNYDLSFEWYFARVGSLTVSGFLKDLEQIVSAGSEIRSVTSPEGDVTDVRFDVPTGDLGGLLKGVEVAYQQTYDFLPGVFSGLGSQLTYTYVDASDFENPDLAGNLGGLSDGLPLAGVSKHTVNAVVFYEAGPLSARAAYNWRSEFLQTPRDVIFPFSPIFGEDTGQLDASIFYDITDQLKIGVQGVNLLDEVTETSQLVDFDGNRITRSAFRNDRRYTFIARFTY</sequence>
<dbReference type="InterPro" id="IPR012910">
    <property type="entry name" value="Plug_dom"/>
</dbReference>
<keyword evidence="2" id="KW-0472">Membrane</keyword>
<dbReference type="Gene3D" id="2.170.130.10">
    <property type="entry name" value="TonB-dependent receptor, plug domain"/>
    <property type="match status" value="1"/>
</dbReference>
<dbReference type="NCBIfam" id="TIGR01782">
    <property type="entry name" value="TonB-Xanth-Caul"/>
    <property type="match status" value="1"/>
</dbReference>
<keyword evidence="3" id="KW-0998">Cell outer membrane</keyword>
<dbReference type="AlphaFoldDB" id="A0A369Q7J5"/>
<dbReference type="Pfam" id="PF07715">
    <property type="entry name" value="Plug"/>
    <property type="match status" value="1"/>
</dbReference>